<accession>A0ABV1U9N3</accession>
<sequence length="244" mass="27202">MTHQFNLSASLAGAVAGRSGAWTFIRDFAAHWDGTALGGSDGCTQAELDTAEVRLGLRLPAALREAYLLFGRRRDLTSNHDALLDPANLYVDDAKEALVFRHENQGAASWGILLDSLQNDDPAVLVRLDLADKRAERWENWLERLSLCFVEIVLSESLHGDEQLCDYLDADDHSVELLESTAVRLPIPAYPPGEEEGRGTRWFLGRDVLLRDDDGMAVLARGRTAEDLDRVRDLIPGDWLNDHR</sequence>
<dbReference type="Proteomes" id="UP001470023">
    <property type="component" value="Unassembled WGS sequence"/>
</dbReference>
<proteinExistence type="predicted"/>
<evidence type="ECO:0000313" key="2">
    <source>
        <dbReference type="Proteomes" id="UP001470023"/>
    </source>
</evidence>
<organism evidence="1 2">
    <name type="scientific">Streptomyces sp. 900105245</name>
    <dbReference type="NCBI Taxonomy" id="3154379"/>
    <lineage>
        <taxon>Bacteria</taxon>
        <taxon>Bacillati</taxon>
        <taxon>Actinomycetota</taxon>
        <taxon>Actinomycetes</taxon>
        <taxon>Kitasatosporales</taxon>
        <taxon>Streptomycetaceae</taxon>
        <taxon>Streptomyces</taxon>
    </lineage>
</organism>
<reference evidence="1 2" key="1">
    <citation type="submission" date="2024-06" db="EMBL/GenBank/DDBJ databases">
        <title>The Natural Products Discovery Center: Release of the First 8490 Sequenced Strains for Exploring Actinobacteria Biosynthetic Diversity.</title>
        <authorList>
            <person name="Kalkreuter E."/>
            <person name="Kautsar S.A."/>
            <person name="Yang D."/>
            <person name="Bader C.D."/>
            <person name="Teijaro C.N."/>
            <person name="Fluegel L."/>
            <person name="Davis C.M."/>
            <person name="Simpson J.R."/>
            <person name="Lauterbach L."/>
            <person name="Steele A.D."/>
            <person name="Gui C."/>
            <person name="Meng S."/>
            <person name="Li G."/>
            <person name="Viehrig K."/>
            <person name="Ye F."/>
            <person name="Su P."/>
            <person name="Kiefer A.F."/>
            <person name="Nichols A."/>
            <person name="Cepeda A.J."/>
            <person name="Yan W."/>
            <person name="Fan B."/>
            <person name="Jiang Y."/>
            <person name="Adhikari A."/>
            <person name="Zheng C.-J."/>
            <person name="Schuster L."/>
            <person name="Cowan T.M."/>
            <person name="Smanski M.J."/>
            <person name="Chevrette M.G."/>
            <person name="De Carvalho L.P.S."/>
            <person name="Shen B."/>
        </authorList>
    </citation>
    <scope>NUCLEOTIDE SEQUENCE [LARGE SCALE GENOMIC DNA]</scope>
    <source>
        <strain evidence="1 2">NPDC001166</strain>
    </source>
</reference>
<keyword evidence="2" id="KW-1185">Reference proteome</keyword>
<evidence type="ECO:0000313" key="1">
    <source>
        <dbReference type="EMBL" id="MER6430419.1"/>
    </source>
</evidence>
<dbReference type="EMBL" id="JBEPAZ010000019">
    <property type="protein sequence ID" value="MER6430419.1"/>
    <property type="molecule type" value="Genomic_DNA"/>
</dbReference>
<comment type="caution">
    <text evidence="1">The sequence shown here is derived from an EMBL/GenBank/DDBJ whole genome shotgun (WGS) entry which is preliminary data.</text>
</comment>
<protein>
    <submittedName>
        <fullName evidence="1">SMI1/KNR4 family protein</fullName>
    </submittedName>
</protein>
<name>A0ABV1U9N3_9ACTN</name>
<gene>
    <name evidence="1" type="ORF">ABT272_22140</name>
</gene>
<dbReference type="RefSeq" id="WP_333762367.1">
    <property type="nucleotide sequence ID" value="NZ_JBEOZW010000017.1"/>
</dbReference>